<protein>
    <submittedName>
        <fullName evidence="1">Uncharacterized protein</fullName>
    </submittedName>
</protein>
<dbReference type="InterPro" id="IPR009030">
    <property type="entry name" value="Growth_fac_rcpt_cys_sf"/>
</dbReference>
<gene>
    <name evidence="1" type="ORF">Rsub_13363</name>
</gene>
<comment type="caution">
    <text evidence="1">The sequence shown here is derived from an EMBL/GenBank/DDBJ whole genome shotgun (WGS) entry which is preliminary data.</text>
</comment>
<dbReference type="PANTHER" id="PTHR46987:SF7">
    <property type="entry name" value="TNFR-CYS DOMAIN-CONTAINING PROTEIN"/>
    <property type="match status" value="1"/>
</dbReference>
<dbReference type="CDD" id="cd00064">
    <property type="entry name" value="FU"/>
    <property type="match status" value="3"/>
</dbReference>
<accession>A0A2V0PQP8</accession>
<organism evidence="1 2">
    <name type="scientific">Raphidocelis subcapitata</name>
    <dbReference type="NCBI Taxonomy" id="307507"/>
    <lineage>
        <taxon>Eukaryota</taxon>
        <taxon>Viridiplantae</taxon>
        <taxon>Chlorophyta</taxon>
        <taxon>core chlorophytes</taxon>
        <taxon>Chlorophyceae</taxon>
        <taxon>CS clade</taxon>
        <taxon>Sphaeropleales</taxon>
        <taxon>Selenastraceae</taxon>
        <taxon>Raphidocelis</taxon>
    </lineage>
</organism>
<keyword evidence="2" id="KW-1185">Reference proteome</keyword>
<dbReference type="SUPFAM" id="SSF57184">
    <property type="entry name" value="Growth factor receptor domain"/>
    <property type="match status" value="3"/>
</dbReference>
<dbReference type="Gene3D" id="2.10.220.10">
    <property type="entry name" value="Hormone Receptor, Insulin-like Growth Factor Receptor 1, Chain A, domain 2"/>
    <property type="match status" value="4"/>
</dbReference>
<dbReference type="PANTHER" id="PTHR46987">
    <property type="entry name" value="NEUROHYPOPHYSIAL HORMONES, N-TERMINAL DOMAIN CONTAINING PROTEIN"/>
    <property type="match status" value="1"/>
</dbReference>
<dbReference type="Proteomes" id="UP000247498">
    <property type="component" value="Unassembled WGS sequence"/>
</dbReference>
<name>A0A2V0PQP8_9CHLO</name>
<dbReference type="InterPro" id="IPR051514">
    <property type="entry name" value="R-spondin"/>
</dbReference>
<sequence length="330" mass="33723">MVGANCVGCPSECDGCNPTNGVCDACAPGYWTDGASCVATCPPGTYKSPSTWESGASCAGCVAPCVTCSSATACSTCDSGLYLDRKAKTCVDTCAPGTYASPDNQCRVCNIRCTACTDKVWTACTGCAAPYYLSGTTCGPACPAGTYPDDATRTCKCPTGCKTCSNANTCISCESGYWKTADSKCVTACPAGKYGDTTTRTCTACPTGCKTCTDGDTCTSCESTHWKTAESKCVATCPLGRYGDTAAPRTCVACTTGFWATATGCVNTCPPGSFKSPSTWAANARCAPCIAPCQNCINTIYCLSCKSGGTPSKGVCPVSRRSLLAWATKP</sequence>
<dbReference type="OrthoDB" id="10257656at2759"/>
<dbReference type="EMBL" id="BDRX01000239">
    <property type="protein sequence ID" value="GBG00524.1"/>
    <property type="molecule type" value="Genomic_DNA"/>
</dbReference>
<dbReference type="SMART" id="SM00261">
    <property type="entry name" value="FU"/>
    <property type="match status" value="5"/>
</dbReference>
<evidence type="ECO:0000313" key="2">
    <source>
        <dbReference type="Proteomes" id="UP000247498"/>
    </source>
</evidence>
<dbReference type="STRING" id="307507.A0A2V0PQP8"/>
<dbReference type="InParanoid" id="A0A2V0PQP8"/>
<dbReference type="AlphaFoldDB" id="A0A2V0PQP8"/>
<reference evidence="1 2" key="1">
    <citation type="journal article" date="2018" name="Sci. Rep.">
        <title>Raphidocelis subcapitata (=Pseudokirchneriella subcapitata) provides an insight into genome evolution and environmental adaptations in the Sphaeropleales.</title>
        <authorList>
            <person name="Suzuki S."/>
            <person name="Yamaguchi H."/>
            <person name="Nakajima N."/>
            <person name="Kawachi M."/>
        </authorList>
    </citation>
    <scope>NUCLEOTIDE SEQUENCE [LARGE SCALE GENOMIC DNA]</scope>
    <source>
        <strain evidence="1 2">NIES-35</strain>
    </source>
</reference>
<dbReference type="InterPro" id="IPR006212">
    <property type="entry name" value="Furin_repeat"/>
</dbReference>
<evidence type="ECO:0000313" key="1">
    <source>
        <dbReference type="EMBL" id="GBG00524.1"/>
    </source>
</evidence>
<proteinExistence type="predicted"/>